<dbReference type="EMBL" id="WVUD01000094">
    <property type="protein sequence ID" value="MYL85384.1"/>
    <property type="molecule type" value="Genomic_DNA"/>
</dbReference>
<evidence type="ECO:0000313" key="2">
    <source>
        <dbReference type="EMBL" id="MYL85389.1"/>
    </source>
</evidence>
<evidence type="ECO:0000313" key="1">
    <source>
        <dbReference type="EMBL" id="MYL85384.1"/>
    </source>
</evidence>
<evidence type="ECO:0000313" key="3">
    <source>
        <dbReference type="Proteomes" id="UP000482487"/>
    </source>
</evidence>
<protein>
    <submittedName>
        <fullName evidence="2">Uncharacterized protein</fullName>
    </submittedName>
</protein>
<dbReference type="EMBL" id="WVUD01000096">
    <property type="protein sequence ID" value="MYL85389.1"/>
    <property type="molecule type" value="Genomic_DNA"/>
</dbReference>
<gene>
    <name evidence="1" type="ORF">GTA51_20070</name>
    <name evidence="2" type="ORF">GTA51_20095</name>
</gene>
<organism evidence="2 3">
    <name type="scientific">Solidesulfovibrio aerotolerans</name>
    <dbReference type="NCBI Taxonomy" id="295255"/>
    <lineage>
        <taxon>Bacteria</taxon>
        <taxon>Pseudomonadati</taxon>
        <taxon>Thermodesulfobacteriota</taxon>
        <taxon>Desulfovibrionia</taxon>
        <taxon>Desulfovibrionales</taxon>
        <taxon>Desulfovibrionaceae</taxon>
        <taxon>Solidesulfovibrio</taxon>
    </lineage>
</organism>
<keyword evidence="3" id="KW-1185">Reference proteome</keyword>
<reference evidence="2 3" key="1">
    <citation type="submission" date="2020-01" db="EMBL/GenBank/DDBJ databases">
        <title>Genome sequence of Desulfovibrio aerotolerans DSM 16695(T).</title>
        <authorList>
            <person name="Karnachuk O."/>
            <person name="Avakyan M."/>
            <person name="Mardanov A."/>
            <person name="Kadnikov V."/>
            <person name="Ravin N."/>
        </authorList>
    </citation>
    <scope>NUCLEOTIDE SEQUENCE [LARGE SCALE GENOMIC DNA]</scope>
    <source>
        <strain evidence="2 3">DSM 16695</strain>
    </source>
</reference>
<comment type="caution">
    <text evidence="2">The sequence shown here is derived from an EMBL/GenBank/DDBJ whole genome shotgun (WGS) entry which is preliminary data.</text>
</comment>
<dbReference type="OrthoDB" id="5459656at2"/>
<dbReference type="Proteomes" id="UP000482487">
    <property type="component" value="Unassembled WGS sequence"/>
</dbReference>
<name>A0A7C9MLS7_9BACT</name>
<dbReference type="RefSeq" id="WP_160964260.1">
    <property type="nucleotide sequence ID" value="NZ_WVUD01000094.1"/>
</dbReference>
<sequence>MKTTTSTAILSIMFKQLTQEKPWAILKVSRRQYETKRPWVTANLPRKKFEELLVMLPDGFIDHCHRDAEAERLVEAIFGKVE</sequence>
<accession>A0A7C9MLS7</accession>
<proteinExistence type="predicted"/>
<dbReference type="AlphaFoldDB" id="A0A7C9MLS7"/>